<dbReference type="EMBL" id="MU853655">
    <property type="protein sequence ID" value="KAK4139633.1"/>
    <property type="molecule type" value="Genomic_DNA"/>
</dbReference>
<gene>
    <name evidence="1" type="ORF">C8A04DRAFT_15679</name>
</gene>
<dbReference type="GeneID" id="87815190"/>
<dbReference type="AlphaFoldDB" id="A0AAN6UV36"/>
<dbReference type="RefSeq" id="XP_062633004.1">
    <property type="nucleotide sequence ID" value="XM_062778577.1"/>
</dbReference>
<dbReference type="Proteomes" id="UP001302676">
    <property type="component" value="Unassembled WGS sequence"/>
</dbReference>
<evidence type="ECO:0000313" key="2">
    <source>
        <dbReference type="Proteomes" id="UP001302676"/>
    </source>
</evidence>
<organism evidence="1 2">
    <name type="scientific">Dichotomopilus funicola</name>
    <dbReference type="NCBI Taxonomy" id="1934379"/>
    <lineage>
        <taxon>Eukaryota</taxon>
        <taxon>Fungi</taxon>
        <taxon>Dikarya</taxon>
        <taxon>Ascomycota</taxon>
        <taxon>Pezizomycotina</taxon>
        <taxon>Sordariomycetes</taxon>
        <taxon>Sordariomycetidae</taxon>
        <taxon>Sordariales</taxon>
        <taxon>Chaetomiaceae</taxon>
        <taxon>Dichotomopilus</taxon>
    </lineage>
</organism>
<comment type="caution">
    <text evidence="1">The sequence shown here is derived from an EMBL/GenBank/DDBJ whole genome shotgun (WGS) entry which is preliminary data.</text>
</comment>
<proteinExistence type="predicted"/>
<protein>
    <submittedName>
        <fullName evidence="1">Uncharacterized protein</fullName>
    </submittedName>
</protein>
<sequence>GSISTSTGEFAVLVPFPFQACAVQHLPNKHDTATREPVDWLDPVLLPENSALILLNGEIKFLPVVFHIAGAQDDVANVDKTSIREKERGQPQ</sequence>
<accession>A0AAN6UV36</accession>
<keyword evidence="2" id="KW-1185">Reference proteome</keyword>
<reference evidence="1" key="1">
    <citation type="journal article" date="2023" name="Mol. Phylogenet. Evol.">
        <title>Genome-scale phylogeny and comparative genomics of the fungal order Sordariales.</title>
        <authorList>
            <person name="Hensen N."/>
            <person name="Bonometti L."/>
            <person name="Westerberg I."/>
            <person name="Brannstrom I.O."/>
            <person name="Guillou S."/>
            <person name="Cros-Aarteil S."/>
            <person name="Calhoun S."/>
            <person name="Haridas S."/>
            <person name="Kuo A."/>
            <person name="Mondo S."/>
            <person name="Pangilinan J."/>
            <person name="Riley R."/>
            <person name="LaButti K."/>
            <person name="Andreopoulos B."/>
            <person name="Lipzen A."/>
            <person name="Chen C."/>
            <person name="Yan M."/>
            <person name="Daum C."/>
            <person name="Ng V."/>
            <person name="Clum A."/>
            <person name="Steindorff A."/>
            <person name="Ohm R.A."/>
            <person name="Martin F."/>
            <person name="Silar P."/>
            <person name="Natvig D.O."/>
            <person name="Lalanne C."/>
            <person name="Gautier V."/>
            <person name="Ament-Velasquez S.L."/>
            <person name="Kruys A."/>
            <person name="Hutchinson M.I."/>
            <person name="Powell A.J."/>
            <person name="Barry K."/>
            <person name="Miller A.N."/>
            <person name="Grigoriev I.V."/>
            <person name="Debuchy R."/>
            <person name="Gladieux P."/>
            <person name="Hiltunen Thoren M."/>
            <person name="Johannesson H."/>
        </authorList>
    </citation>
    <scope>NUCLEOTIDE SEQUENCE</scope>
    <source>
        <strain evidence="1">CBS 141.50</strain>
    </source>
</reference>
<name>A0AAN6UV36_9PEZI</name>
<evidence type="ECO:0000313" key="1">
    <source>
        <dbReference type="EMBL" id="KAK4139633.1"/>
    </source>
</evidence>
<feature type="non-terminal residue" evidence="1">
    <location>
        <position position="1"/>
    </location>
</feature>
<reference evidence="1" key="2">
    <citation type="submission" date="2023-05" db="EMBL/GenBank/DDBJ databases">
        <authorList>
            <consortium name="Lawrence Berkeley National Laboratory"/>
            <person name="Steindorff A."/>
            <person name="Hensen N."/>
            <person name="Bonometti L."/>
            <person name="Westerberg I."/>
            <person name="Brannstrom I.O."/>
            <person name="Guillou S."/>
            <person name="Cros-Aarteil S."/>
            <person name="Calhoun S."/>
            <person name="Haridas S."/>
            <person name="Kuo A."/>
            <person name="Mondo S."/>
            <person name="Pangilinan J."/>
            <person name="Riley R."/>
            <person name="Labutti K."/>
            <person name="Andreopoulos B."/>
            <person name="Lipzen A."/>
            <person name="Chen C."/>
            <person name="Yanf M."/>
            <person name="Daum C."/>
            <person name="Ng V."/>
            <person name="Clum A."/>
            <person name="Ohm R."/>
            <person name="Martin F."/>
            <person name="Silar P."/>
            <person name="Natvig D."/>
            <person name="Lalanne C."/>
            <person name="Gautier V."/>
            <person name="Ament-Velasquez S.L."/>
            <person name="Kruys A."/>
            <person name="Hutchinson M.I."/>
            <person name="Powell A.J."/>
            <person name="Barry K."/>
            <person name="Miller A.N."/>
            <person name="Grigoriev I.V."/>
            <person name="Debuchy R."/>
            <person name="Gladieux P."/>
            <person name="Thoren M.H."/>
            <person name="Johannesson H."/>
        </authorList>
    </citation>
    <scope>NUCLEOTIDE SEQUENCE</scope>
    <source>
        <strain evidence="1">CBS 141.50</strain>
    </source>
</reference>